<dbReference type="PANTHER" id="PTHR33910:SF1">
    <property type="entry name" value="PROTEIN TRANSLOCASE SUBUNIT SECE"/>
    <property type="match status" value="1"/>
</dbReference>
<name>A0A1F5PWP5_9BACT</name>
<evidence type="ECO:0000256" key="5">
    <source>
        <dbReference type="ARBA" id="ARBA00022927"/>
    </source>
</evidence>
<keyword evidence="2 9" id="KW-0813">Transport</keyword>
<evidence type="ECO:0000313" key="10">
    <source>
        <dbReference type="EMBL" id="OGE94363.1"/>
    </source>
</evidence>
<dbReference type="InterPro" id="IPR001901">
    <property type="entry name" value="Translocase_SecE/Sec61-g"/>
</dbReference>
<keyword evidence="7 9" id="KW-0811">Translocation</keyword>
<evidence type="ECO:0000256" key="1">
    <source>
        <dbReference type="ARBA" id="ARBA00004370"/>
    </source>
</evidence>
<dbReference type="AlphaFoldDB" id="A0A1F5PWP5"/>
<dbReference type="GO" id="GO:0008320">
    <property type="term" value="F:protein transmembrane transporter activity"/>
    <property type="evidence" value="ECO:0007669"/>
    <property type="project" value="UniProtKB-UniRule"/>
</dbReference>
<dbReference type="GO" id="GO:0065002">
    <property type="term" value="P:intracellular protein transmembrane transport"/>
    <property type="evidence" value="ECO:0007669"/>
    <property type="project" value="UniProtKB-UniRule"/>
</dbReference>
<comment type="subunit">
    <text evidence="9">Component of the Sec protein translocase complex. Heterotrimer consisting of SecY, SecE and SecG subunits. The heterotrimers can form oligomers, although 1 heterotrimer is thought to be able to translocate proteins. Interacts with the ribosome. Interacts with SecDF, and other proteins may be involved. Interacts with SecA.</text>
</comment>
<evidence type="ECO:0000256" key="9">
    <source>
        <dbReference type="HAMAP-Rule" id="MF_00422"/>
    </source>
</evidence>
<protein>
    <recommendedName>
        <fullName evidence="9">Protein translocase subunit SecE</fullName>
    </recommendedName>
</protein>
<comment type="subcellular location">
    <subcellularLocation>
        <location evidence="9">Cell membrane</location>
        <topology evidence="9">Single-pass membrane protein</topology>
    </subcellularLocation>
    <subcellularLocation>
        <location evidence="1">Membrane</location>
    </subcellularLocation>
</comment>
<gene>
    <name evidence="9" type="primary">secE</name>
    <name evidence="10" type="ORF">A3B10_00970</name>
</gene>
<proteinExistence type="inferred from homology"/>
<comment type="caution">
    <text evidence="10">The sequence shown here is derived from an EMBL/GenBank/DDBJ whole genome shotgun (WGS) entry which is preliminary data.</text>
</comment>
<evidence type="ECO:0000256" key="8">
    <source>
        <dbReference type="ARBA" id="ARBA00023136"/>
    </source>
</evidence>
<dbReference type="GO" id="GO:0005886">
    <property type="term" value="C:plasma membrane"/>
    <property type="evidence" value="ECO:0007669"/>
    <property type="project" value="UniProtKB-SubCell"/>
</dbReference>
<dbReference type="GO" id="GO:0043952">
    <property type="term" value="P:protein transport by the Sec complex"/>
    <property type="evidence" value="ECO:0007669"/>
    <property type="project" value="UniProtKB-UniRule"/>
</dbReference>
<dbReference type="NCBIfam" id="TIGR00964">
    <property type="entry name" value="secE_bact"/>
    <property type="match status" value="1"/>
</dbReference>
<evidence type="ECO:0000313" key="11">
    <source>
        <dbReference type="Proteomes" id="UP000177281"/>
    </source>
</evidence>
<dbReference type="InterPro" id="IPR038379">
    <property type="entry name" value="SecE_sf"/>
</dbReference>
<evidence type="ECO:0000256" key="7">
    <source>
        <dbReference type="ARBA" id="ARBA00023010"/>
    </source>
</evidence>
<dbReference type="EMBL" id="MFFB01000018">
    <property type="protein sequence ID" value="OGE94363.1"/>
    <property type="molecule type" value="Genomic_DNA"/>
</dbReference>
<dbReference type="HAMAP" id="MF_00422">
    <property type="entry name" value="SecE"/>
    <property type="match status" value="1"/>
</dbReference>
<evidence type="ECO:0000256" key="6">
    <source>
        <dbReference type="ARBA" id="ARBA00022989"/>
    </source>
</evidence>
<dbReference type="PROSITE" id="PS01067">
    <property type="entry name" value="SECE_SEC61G"/>
    <property type="match status" value="1"/>
</dbReference>
<feature type="transmembrane region" description="Helical" evidence="9">
    <location>
        <begin position="27"/>
        <end position="47"/>
    </location>
</feature>
<dbReference type="Gene3D" id="1.20.5.1030">
    <property type="entry name" value="Preprotein translocase secy subunit"/>
    <property type="match status" value="1"/>
</dbReference>
<keyword evidence="4 9" id="KW-0812">Transmembrane</keyword>
<keyword evidence="3 9" id="KW-1003">Cell membrane</keyword>
<dbReference type="InterPro" id="IPR005807">
    <property type="entry name" value="SecE_bac"/>
</dbReference>
<dbReference type="GO" id="GO:0009306">
    <property type="term" value="P:protein secretion"/>
    <property type="evidence" value="ECO:0007669"/>
    <property type="project" value="UniProtKB-UniRule"/>
</dbReference>
<organism evidence="10 11">
    <name type="scientific">Candidatus Doudnabacteria bacterium RIFCSPLOWO2_01_FULL_44_21</name>
    <dbReference type="NCBI Taxonomy" id="1817841"/>
    <lineage>
        <taxon>Bacteria</taxon>
        <taxon>Candidatus Doudnaibacteriota</taxon>
    </lineage>
</organism>
<keyword evidence="5 9" id="KW-0653">Protein transport</keyword>
<sequence>MVNPWQFLKEAKSELTKVVWPSRKETIRVTIAVIVISLAVAVFLGAIDFGLTNLVEFIANNQ</sequence>
<comment type="similarity">
    <text evidence="9">Belongs to the SecE/SEC61-gamma family.</text>
</comment>
<dbReference type="STRING" id="1817841.A3B10_00970"/>
<reference evidence="10 11" key="1">
    <citation type="journal article" date="2016" name="Nat. Commun.">
        <title>Thousands of microbial genomes shed light on interconnected biogeochemical processes in an aquifer system.</title>
        <authorList>
            <person name="Anantharaman K."/>
            <person name="Brown C.T."/>
            <person name="Hug L.A."/>
            <person name="Sharon I."/>
            <person name="Castelle C.J."/>
            <person name="Probst A.J."/>
            <person name="Thomas B.C."/>
            <person name="Singh A."/>
            <person name="Wilkins M.J."/>
            <person name="Karaoz U."/>
            <person name="Brodie E.L."/>
            <person name="Williams K.H."/>
            <person name="Hubbard S.S."/>
            <person name="Banfield J.F."/>
        </authorList>
    </citation>
    <scope>NUCLEOTIDE SEQUENCE [LARGE SCALE GENOMIC DNA]</scope>
</reference>
<accession>A0A1F5PWP5</accession>
<dbReference type="GO" id="GO:0006605">
    <property type="term" value="P:protein targeting"/>
    <property type="evidence" value="ECO:0007669"/>
    <property type="project" value="UniProtKB-UniRule"/>
</dbReference>
<dbReference type="Proteomes" id="UP000177281">
    <property type="component" value="Unassembled WGS sequence"/>
</dbReference>
<evidence type="ECO:0000256" key="3">
    <source>
        <dbReference type="ARBA" id="ARBA00022475"/>
    </source>
</evidence>
<comment type="function">
    <text evidence="9">Essential subunit of the Sec protein translocation channel SecYEG. Clamps together the 2 halves of SecY. May contact the channel plug during translocation.</text>
</comment>
<dbReference type="PANTHER" id="PTHR33910">
    <property type="entry name" value="PROTEIN TRANSLOCASE SUBUNIT SECE"/>
    <property type="match status" value="1"/>
</dbReference>
<dbReference type="Pfam" id="PF00584">
    <property type="entry name" value="SecE"/>
    <property type="match status" value="1"/>
</dbReference>
<evidence type="ECO:0000256" key="4">
    <source>
        <dbReference type="ARBA" id="ARBA00022692"/>
    </source>
</evidence>
<keyword evidence="8 9" id="KW-0472">Membrane</keyword>
<dbReference type="PRINTS" id="PR01650">
    <property type="entry name" value="SECETRNLCASE"/>
</dbReference>
<keyword evidence="6 9" id="KW-1133">Transmembrane helix</keyword>
<evidence type="ECO:0000256" key="2">
    <source>
        <dbReference type="ARBA" id="ARBA00022448"/>
    </source>
</evidence>